<dbReference type="GO" id="GO:0005634">
    <property type="term" value="C:nucleus"/>
    <property type="evidence" value="ECO:0007669"/>
    <property type="project" value="UniProtKB-SubCell"/>
</dbReference>
<proteinExistence type="predicted"/>
<dbReference type="Gene3D" id="4.10.240.10">
    <property type="entry name" value="Zn(2)-C6 fungal-type DNA-binding domain"/>
    <property type="match status" value="1"/>
</dbReference>
<dbReference type="RefSeq" id="XP_007775206.1">
    <property type="nucleotide sequence ID" value="XM_007777016.1"/>
</dbReference>
<dbReference type="EMBL" id="JH711591">
    <property type="protein sequence ID" value="EIW74600.1"/>
    <property type="molecule type" value="Genomic_DNA"/>
</dbReference>
<dbReference type="GO" id="GO:0000981">
    <property type="term" value="F:DNA-binding transcription factor activity, RNA polymerase II-specific"/>
    <property type="evidence" value="ECO:0007669"/>
    <property type="project" value="InterPro"/>
</dbReference>
<dbReference type="GO" id="GO:0008270">
    <property type="term" value="F:zinc ion binding"/>
    <property type="evidence" value="ECO:0007669"/>
    <property type="project" value="InterPro"/>
</dbReference>
<evidence type="ECO:0000256" key="3">
    <source>
        <dbReference type="ARBA" id="ARBA00023015"/>
    </source>
</evidence>
<dbReference type="PANTHER" id="PTHR47338:SF29">
    <property type="entry name" value="ZN(2)-C6 FUNGAL-TYPE DOMAIN-CONTAINING PROTEIN"/>
    <property type="match status" value="1"/>
</dbReference>
<feature type="domain" description="Xylanolytic transcriptional activator regulatory" evidence="6">
    <location>
        <begin position="254"/>
        <end position="400"/>
    </location>
</feature>
<evidence type="ECO:0000256" key="1">
    <source>
        <dbReference type="ARBA" id="ARBA00004123"/>
    </source>
</evidence>
<dbReference type="InterPro" id="IPR050815">
    <property type="entry name" value="TF_fung"/>
</dbReference>
<keyword evidence="3" id="KW-0805">Transcription regulation</keyword>
<evidence type="ECO:0000259" key="6">
    <source>
        <dbReference type="Pfam" id="PF04082"/>
    </source>
</evidence>
<organism evidence="7 8">
    <name type="scientific">Coniophora puteana (strain RWD-64-598)</name>
    <name type="common">Brown rot fungus</name>
    <dbReference type="NCBI Taxonomy" id="741705"/>
    <lineage>
        <taxon>Eukaryota</taxon>
        <taxon>Fungi</taxon>
        <taxon>Dikarya</taxon>
        <taxon>Basidiomycota</taxon>
        <taxon>Agaricomycotina</taxon>
        <taxon>Agaricomycetes</taxon>
        <taxon>Agaricomycetidae</taxon>
        <taxon>Boletales</taxon>
        <taxon>Coniophorineae</taxon>
        <taxon>Coniophoraceae</taxon>
        <taxon>Coniophora</taxon>
    </lineage>
</organism>
<dbReference type="CDD" id="cd12148">
    <property type="entry name" value="fungal_TF_MHR"/>
    <property type="match status" value="1"/>
</dbReference>
<evidence type="ECO:0000256" key="4">
    <source>
        <dbReference type="ARBA" id="ARBA00023163"/>
    </source>
</evidence>
<sequence length="581" mass="64842">MWRTLCHRVISEHTARSFDVILLRWLVLPSNARTIRFFEQDPDPRSSIPSILLEQHVDFDFATRNRVSTLSRCNGIRPICDQCSRLGLADECEYTDPPRLTHTQALEQEIVSLRARIRELESRDDPEAAEGTIPLADPYAASRNPSPSVGFVSVSRDLSPSIGYVDGSRNPSPSIGFNGSSPNSAPKVPELDWSDITLGMAYLQTRSSPAPKIELEHGLLPSESIRQSEFGFFVDICQELDVSTYDPTHPSKAMLSTIVVLWAVHMTYPDEPLTQEPALLRRAKQQLSNLAHRITPDSLLYILQAELCLAYYFIRNARWFEARYHSNAAISLVVDLNLHRGRSMSPYTSTPVLSCPVETYRELSTHLDQQICTRAFLNACLLDSSLSYMLSIPSLLPSGDTSWLISDTPQVDILGNLGFITQSSVVMCQVATIARAYNHLGNLDSQPVSVRYLKTIIKSYLAVAESMKLSLLTLREYITIASLLHIANIQLHLLTHDPASYAEAAASVLAVANIINGIDMVLLQPLNPCLENLWSHTGRVLVNEMFRTEDVFFKRQLEQTVIVFASAVKTAESAYPVKNSP</sequence>
<name>R7SFF0_CONPW</name>
<keyword evidence="5" id="KW-0539">Nucleus</keyword>
<dbReference type="Pfam" id="PF04082">
    <property type="entry name" value="Fungal_trans"/>
    <property type="match status" value="1"/>
</dbReference>
<dbReference type="InterPro" id="IPR007219">
    <property type="entry name" value="XnlR_reg_dom"/>
</dbReference>
<dbReference type="KEGG" id="cput:CONPUDRAFT_77886"/>
<keyword evidence="2" id="KW-0479">Metal-binding</keyword>
<gene>
    <name evidence="7" type="ORF">CONPUDRAFT_77886</name>
</gene>
<evidence type="ECO:0000313" key="7">
    <source>
        <dbReference type="EMBL" id="EIW74600.1"/>
    </source>
</evidence>
<keyword evidence="4" id="KW-0804">Transcription</keyword>
<dbReference type="PANTHER" id="PTHR47338">
    <property type="entry name" value="ZN(II)2CYS6 TRANSCRIPTION FACTOR (EUROFUNG)-RELATED"/>
    <property type="match status" value="1"/>
</dbReference>
<dbReference type="GO" id="GO:0006351">
    <property type="term" value="P:DNA-templated transcription"/>
    <property type="evidence" value="ECO:0007669"/>
    <property type="project" value="InterPro"/>
</dbReference>
<dbReference type="GeneID" id="19209673"/>
<reference evidence="8" key="1">
    <citation type="journal article" date="2012" name="Science">
        <title>The Paleozoic origin of enzymatic lignin decomposition reconstructed from 31 fungal genomes.</title>
        <authorList>
            <person name="Floudas D."/>
            <person name="Binder M."/>
            <person name="Riley R."/>
            <person name="Barry K."/>
            <person name="Blanchette R.A."/>
            <person name="Henrissat B."/>
            <person name="Martinez A.T."/>
            <person name="Otillar R."/>
            <person name="Spatafora J.W."/>
            <person name="Yadav J.S."/>
            <person name="Aerts A."/>
            <person name="Benoit I."/>
            <person name="Boyd A."/>
            <person name="Carlson A."/>
            <person name="Copeland A."/>
            <person name="Coutinho P.M."/>
            <person name="de Vries R.P."/>
            <person name="Ferreira P."/>
            <person name="Findley K."/>
            <person name="Foster B."/>
            <person name="Gaskell J."/>
            <person name="Glotzer D."/>
            <person name="Gorecki P."/>
            <person name="Heitman J."/>
            <person name="Hesse C."/>
            <person name="Hori C."/>
            <person name="Igarashi K."/>
            <person name="Jurgens J.A."/>
            <person name="Kallen N."/>
            <person name="Kersten P."/>
            <person name="Kohler A."/>
            <person name="Kuees U."/>
            <person name="Kumar T.K.A."/>
            <person name="Kuo A."/>
            <person name="LaButti K."/>
            <person name="Larrondo L.F."/>
            <person name="Lindquist E."/>
            <person name="Ling A."/>
            <person name="Lombard V."/>
            <person name="Lucas S."/>
            <person name="Lundell T."/>
            <person name="Martin R."/>
            <person name="McLaughlin D.J."/>
            <person name="Morgenstern I."/>
            <person name="Morin E."/>
            <person name="Murat C."/>
            <person name="Nagy L.G."/>
            <person name="Nolan M."/>
            <person name="Ohm R.A."/>
            <person name="Patyshakuliyeva A."/>
            <person name="Rokas A."/>
            <person name="Ruiz-Duenas F.J."/>
            <person name="Sabat G."/>
            <person name="Salamov A."/>
            <person name="Samejima M."/>
            <person name="Schmutz J."/>
            <person name="Slot J.C."/>
            <person name="St John F."/>
            <person name="Stenlid J."/>
            <person name="Sun H."/>
            <person name="Sun S."/>
            <person name="Syed K."/>
            <person name="Tsang A."/>
            <person name="Wiebenga A."/>
            <person name="Young D."/>
            <person name="Pisabarro A."/>
            <person name="Eastwood D.C."/>
            <person name="Martin F."/>
            <person name="Cullen D."/>
            <person name="Grigoriev I.V."/>
            <person name="Hibbett D.S."/>
        </authorList>
    </citation>
    <scope>NUCLEOTIDE SEQUENCE [LARGE SCALE GENOMIC DNA]</scope>
    <source>
        <strain evidence="8">RWD-64-598 SS2</strain>
    </source>
</reference>
<dbReference type="OrthoDB" id="2309723at2759"/>
<keyword evidence="8" id="KW-1185">Reference proteome</keyword>
<evidence type="ECO:0000256" key="5">
    <source>
        <dbReference type="ARBA" id="ARBA00023242"/>
    </source>
</evidence>
<dbReference type="GO" id="GO:0003677">
    <property type="term" value="F:DNA binding"/>
    <property type="evidence" value="ECO:0007669"/>
    <property type="project" value="InterPro"/>
</dbReference>
<dbReference type="Proteomes" id="UP000053558">
    <property type="component" value="Unassembled WGS sequence"/>
</dbReference>
<comment type="subcellular location">
    <subcellularLocation>
        <location evidence="1">Nucleus</location>
    </subcellularLocation>
</comment>
<protein>
    <recommendedName>
        <fullName evidence="6">Xylanolytic transcriptional activator regulatory domain-containing protein</fullName>
    </recommendedName>
</protein>
<dbReference type="AlphaFoldDB" id="R7SFF0"/>
<evidence type="ECO:0000256" key="2">
    <source>
        <dbReference type="ARBA" id="ARBA00022723"/>
    </source>
</evidence>
<dbReference type="InterPro" id="IPR036864">
    <property type="entry name" value="Zn2-C6_fun-type_DNA-bd_sf"/>
</dbReference>
<accession>R7SFF0</accession>
<evidence type="ECO:0000313" key="8">
    <source>
        <dbReference type="Proteomes" id="UP000053558"/>
    </source>
</evidence>